<dbReference type="InterPro" id="IPR004165">
    <property type="entry name" value="CoA_trans_fam_I"/>
</dbReference>
<protein>
    <submittedName>
        <fullName evidence="2">Glutaconate CoA-transferase, subunit A</fullName>
        <ecNumber evidence="2">2.8.3.12</ecNumber>
    </submittedName>
</protein>
<evidence type="ECO:0000313" key="3">
    <source>
        <dbReference type="Proteomes" id="UP000063234"/>
    </source>
</evidence>
<evidence type="ECO:0000256" key="1">
    <source>
        <dbReference type="ARBA" id="ARBA00022679"/>
    </source>
</evidence>
<dbReference type="SUPFAM" id="SSF100950">
    <property type="entry name" value="NagB/RpiA/CoA transferase-like"/>
    <property type="match status" value="1"/>
</dbReference>
<dbReference type="EMBL" id="AP013035">
    <property type="protein sequence ID" value="BAT71817.1"/>
    <property type="molecule type" value="Genomic_DNA"/>
</dbReference>
<dbReference type="PANTHER" id="PTHR13707:SF60">
    <property type="entry name" value="ACETATE COA-TRANSFERASE SUBUNIT ALPHA"/>
    <property type="match status" value="1"/>
</dbReference>
<sequence>MERKLMSLKEAVEKFVSDGDKIAIGGIGRNRCPMELVREIIRQGKKNLHLIGREKGMDFDMLIGAGCANKVSFALVSLEEFGLAPNFRRAAQEGTIEIDEHACGTIINSIRASALGIPCIPVKGLIGSDVLRYSKTIKEFICPFTEEKMVLVKALNPDVAIIHAHKADEYGNVQILGSPWEDIFMAKAAKKVIVSVEEIIPHEEIKKNPLLTSIPYFYVSAVVHIPKGAYPTSCDGYYESDDQHVKEYANLARTPEGFEEYLKKHVL</sequence>
<proteinExistence type="predicted"/>
<dbReference type="AlphaFoldDB" id="A0A0S3QU02"/>
<dbReference type="EC" id="2.8.3.12" evidence="2"/>
<dbReference type="Gene3D" id="3.30.30.40">
    <property type="match status" value="1"/>
</dbReference>
<evidence type="ECO:0000313" key="2">
    <source>
        <dbReference type="EMBL" id="BAT71817.1"/>
    </source>
</evidence>
<dbReference type="Gene3D" id="3.40.1080.10">
    <property type="entry name" value="Glutaconate Coenzyme A-transferase"/>
    <property type="match status" value="1"/>
</dbReference>
<organism evidence="2 3">
    <name type="scientific">Thermosulfidibacter takaii (strain DSM 17441 / JCM 13301 / NBRC 103674 / ABI70S6)</name>
    <dbReference type="NCBI Taxonomy" id="1298851"/>
    <lineage>
        <taxon>Bacteria</taxon>
        <taxon>Pseudomonadati</taxon>
        <taxon>Thermosulfidibacterota</taxon>
        <taxon>Thermosulfidibacteria</taxon>
        <taxon>Thermosulfidibacterales</taxon>
        <taxon>Thermosulfidibacteraceae</taxon>
    </lineage>
</organism>
<dbReference type="PATRIC" id="fig|1298851.3.peg.1066"/>
<dbReference type="GO" id="GO:0018730">
    <property type="term" value="F:glutaconate CoA-transferase activity"/>
    <property type="evidence" value="ECO:0007669"/>
    <property type="project" value="UniProtKB-EC"/>
</dbReference>
<dbReference type="KEGG" id="ttk:TST_1023"/>
<dbReference type="SMART" id="SM00882">
    <property type="entry name" value="CoA_trans"/>
    <property type="match status" value="1"/>
</dbReference>
<gene>
    <name evidence="2" type="primary">gctA</name>
    <name evidence="2" type="ORF">TST_1023</name>
</gene>
<dbReference type="Proteomes" id="UP000063234">
    <property type="component" value="Chromosome"/>
</dbReference>
<dbReference type="RefSeq" id="WP_068549815.1">
    <property type="nucleotide sequence ID" value="NZ_AP013035.1"/>
</dbReference>
<dbReference type="InterPro" id="IPR037171">
    <property type="entry name" value="NagB/RpiA_transferase-like"/>
</dbReference>
<keyword evidence="3" id="KW-1185">Reference proteome</keyword>
<dbReference type="STRING" id="1298851.TST_1023"/>
<name>A0A0S3QU02_THET7</name>
<accession>A0A0S3QU02</accession>
<reference evidence="3" key="1">
    <citation type="journal article" date="2018" name="Science">
        <title>A primordial and reversible TCA cycle in a facultatively chemolithoautotrophic thermophile.</title>
        <authorList>
            <person name="Nunoura T."/>
            <person name="Chikaraishi Y."/>
            <person name="Izaki R."/>
            <person name="Suwa T."/>
            <person name="Sato T."/>
            <person name="Harada T."/>
            <person name="Mori K."/>
            <person name="Kato Y."/>
            <person name="Miyazaki M."/>
            <person name="Shimamura S."/>
            <person name="Yanagawa K."/>
            <person name="Shuto A."/>
            <person name="Ohkouchi N."/>
            <person name="Fujita N."/>
            <person name="Takaki Y."/>
            <person name="Atomi H."/>
            <person name="Takai K."/>
        </authorList>
    </citation>
    <scope>NUCLEOTIDE SEQUENCE [LARGE SCALE GENOMIC DNA]</scope>
    <source>
        <strain evidence="3">DSM 17441 / JCM 13301 / NBRC 103674 / ABI70S6</strain>
    </source>
</reference>
<keyword evidence="1 2" id="KW-0808">Transferase</keyword>
<dbReference type="OrthoDB" id="9777193at2"/>
<dbReference type="PANTHER" id="PTHR13707">
    <property type="entry name" value="KETOACID-COENZYME A TRANSFERASE"/>
    <property type="match status" value="1"/>
</dbReference>
<dbReference type="Pfam" id="PF01144">
    <property type="entry name" value="CoA_trans"/>
    <property type="match status" value="1"/>
</dbReference>